<protein>
    <recommendedName>
        <fullName evidence="6">tRNA(Ile)-lysidine synthase</fullName>
        <ecNumber evidence="6">6.3.4.19</ecNumber>
    </recommendedName>
    <alternativeName>
        <fullName evidence="6">tRNA(Ile)-2-lysyl-cytidine synthase</fullName>
    </alternativeName>
    <alternativeName>
        <fullName evidence="6">tRNA(Ile)-lysidine synthetase</fullName>
    </alternativeName>
</protein>
<keyword evidence="2 6" id="KW-0819">tRNA processing</keyword>
<name>A0A6B8MBJ5_9HYPH</name>
<comment type="catalytic activity">
    <reaction evidence="5 6">
        <text>cytidine(34) in tRNA(Ile2) + L-lysine + ATP = lysidine(34) in tRNA(Ile2) + AMP + diphosphate + H(+)</text>
        <dbReference type="Rhea" id="RHEA:43744"/>
        <dbReference type="Rhea" id="RHEA-COMP:10625"/>
        <dbReference type="Rhea" id="RHEA-COMP:10670"/>
        <dbReference type="ChEBI" id="CHEBI:15378"/>
        <dbReference type="ChEBI" id="CHEBI:30616"/>
        <dbReference type="ChEBI" id="CHEBI:32551"/>
        <dbReference type="ChEBI" id="CHEBI:33019"/>
        <dbReference type="ChEBI" id="CHEBI:82748"/>
        <dbReference type="ChEBI" id="CHEBI:83665"/>
        <dbReference type="ChEBI" id="CHEBI:456215"/>
        <dbReference type="EC" id="6.3.4.19"/>
    </reaction>
</comment>
<dbReference type="GO" id="GO:0005524">
    <property type="term" value="F:ATP binding"/>
    <property type="evidence" value="ECO:0007669"/>
    <property type="project" value="UniProtKB-KW"/>
</dbReference>
<evidence type="ECO:0000256" key="3">
    <source>
        <dbReference type="ARBA" id="ARBA00022741"/>
    </source>
</evidence>
<keyword evidence="3" id="KW-0547">Nucleotide-binding</keyword>
<proteinExistence type="inferred from homology"/>
<dbReference type="InterPro" id="IPR014729">
    <property type="entry name" value="Rossmann-like_a/b/a_fold"/>
</dbReference>
<dbReference type="EC" id="6.3.4.19" evidence="6"/>
<comment type="subcellular location">
    <subcellularLocation>
        <location evidence="6">Cytoplasm</location>
    </subcellularLocation>
</comment>
<dbReference type="PANTHER" id="PTHR43033:SF5">
    <property type="entry name" value="TRNA(ILE)-LYSIDINE SYNTHETASE"/>
    <property type="match status" value="1"/>
</dbReference>
<dbReference type="GO" id="GO:0005737">
    <property type="term" value="C:cytoplasm"/>
    <property type="evidence" value="ECO:0007669"/>
    <property type="project" value="UniProtKB-SubCell"/>
</dbReference>
<gene>
    <name evidence="6 8" type="primary">tilS</name>
    <name evidence="8" type="ORF">F7D14_17935</name>
</gene>
<comment type="function">
    <text evidence="6">Ligates lysine onto the cytidine present at position 34 of the AUA codon-specific tRNA(Ile) that contains the anticodon CAU, in an ATP-dependent manner. Cytidine is converted to lysidine, thus changing the amino acid specificity of the tRNA from methionine to isoleucine.</text>
</comment>
<organism evidence="8 9">
    <name type="scientific">Methylocystis parvus</name>
    <dbReference type="NCBI Taxonomy" id="134"/>
    <lineage>
        <taxon>Bacteria</taxon>
        <taxon>Pseudomonadati</taxon>
        <taxon>Pseudomonadota</taxon>
        <taxon>Alphaproteobacteria</taxon>
        <taxon>Hyphomicrobiales</taxon>
        <taxon>Methylocystaceae</taxon>
        <taxon>Methylocystis</taxon>
    </lineage>
</organism>
<dbReference type="KEGG" id="mpar:F7D14_17935"/>
<comment type="caution">
    <text evidence="6">Lacks conserved residue(s) required for the propagation of feature annotation.</text>
</comment>
<dbReference type="PANTHER" id="PTHR43033">
    <property type="entry name" value="TRNA(ILE)-LYSIDINE SYNTHASE-RELATED"/>
    <property type="match status" value="1"/>
</dbReference>
<keyword evidence="9" id="KW-1185">Reference proteome</keyword>
<dbReference type="EMBL" id="CP044331">
    <property type="protein sequence ID" value="QGM99775.1"/>
    <property type="molecule type" value="Genomic_DNA"/>
</dbReference>
<dbReference type="CDD" id="cd01992">
    <property type="entry name" value="TilS_N"/>
    <property type="match status" value="1"/>
</dbReference>
<dbReference type="InterPro" id="IPR011063">
    <property type="entry name" value="TilS/TtcA_N"/>
</dbReference>
<dbReference type="Pfam" id="PF01171">
    <property type="entry name" value="ATP_bind_3"/>
    <property type="match status" value="1"/>
</dbReference>
<dbReference type="InterPro" id="IPR012094">
    <property type="entry name" value="tRNA_Ile_lys_synt"/>
</dbReference>
<comment type="similarity">
    <text evidence="6">Belongs to the tRNA(Ile)-lysidine synthase family.</text>
</comment>
<dbReference type="HAMAP" id="MF_01161">
    <property type="entry name" value="tRNA_Ile_lys_synt"/>
    <property type="match status" value="1"/>
</dbReference>
<evidence type="ECO:0000256" key="1">
    <source>
        <dbReference type="ARBA" id="ARBA00022598"/>
    </source>
</evidence>
<dbReference type="AlphaFoldDB" id="A0A6B8MBJ5"/>
<dbReference type="SUPFAM" id="SSF52402">
    <property type="entry name" value="Adenine nucleotide alpha hydrolases-like"/>
    <property type="match status" value="1"/>
</dbReference>
<dbReference type="InterPro" id="IPR012795">
    <property type="entry name" value="tRNA_Ile_lys_synt_N"/>
</dbReference>
<feature type="domain" description="tRNA(Ile)-lysidine/2-thiocytidine synthase N-terminal" evidence="7">
    <location>
        <begin position="3"/>
        <end position="165"/>
    </location>
</feature>
<keyword evidence="4" id="KW-0067">ATP-binding</keyword>
<dbReference type="Gene3D" id="3.40.50.620">
    <property type="entry name" value="HUPs"/>
    <property type="match status" value="1"/>
</dbReference>
<dbReference type="Proteomes" id="UP000422569">
    <property type="component" value="Chromosome"/>
</dbReference>
<sequence length="303" mass="32763">MLLCARWSERAAHEIAVAVVDHGLRPAARAEAEQVGKWAKALGFRHYLLRWEGEKPVTRIQERAREARYALLAACAREMGGAAIVTAHHADDQAETILFRLTRGSGISGLAGMAAASRCADAALLRPLLDMRKSALVALCEQADHPFFTDPSNSDEAYARARMRKLAPLLAAQGLDAEALLRLGRRAARADAALDACAAAAREAARIDSDAGLARFDPSKLRDLPLEILLRILGDEIERLAPRARLRLDRLERAALLLSRALQSGAPRRLTLAGLLLEFGRGAVSLGPAPPRRAGRRDDCGDA</sequence>
<accession>A0A6B8MBJ5</accession>
<evidence type="ECO:0000256" key="5">
    <source>
        <dbReference type="ARBA" id="ARBA00048539"/>
    </source>
</evidence>
<keyword evidence="1 6" id="KW-0436">Ligase</keyword>
<dbReference type="GO" id="GO:0032267">
    <property type="term" value="F:tRNA(Ile)-lysidine synthase activity"/>
    <property type="evidence" value="ECO:0007669"/>
    <property type="project" value="UniProtKB-EC"/>
</dbReference>
<evidence type="ECO:0000256" key="2">
    <source>
        <dbReference type="ARBA" id="ARBA00022694"/>
    </source>
</evidence>
<evidence type="ECO:0000259" key="7">
    <source>
        <dbReference type="Pfam" id="PF01171"/>
    </source>
</evidence>
<evidence type="ECO:0000313" key="8">
    <source>
        <dbReference type="EMBL" id="QGM99775.1"/>
    </source>
</evidence>
<keyword evidence="6" id="KW-0963">Cytoplasm</keyword>
<evidence type="ECO:0000256" key="4">
    <source>
        <dbReference type="ARBA" id="ARBA00022840"/>
    </source>
</evidence>
<reference evidence="8 9" key="1">
    <citation type="submission" date="2019-09" db="EMBL/GenBank/DDBJ databases">
        <title>Isolation and complete genome sequencing of Methylocystis species.</title>
        <authorList>
            <person name="Rumah B.L."/>
            <person name="Stead C.E."/>
            <person name="Stevens B.C."/>
            <person name="Minton N.P."/>
            <person name="Grosse-Honebrink A."/>
            <person name="Zhang Y."/>
        </authorList>
    </citation>
    <scope>NUCLEOTIDE SEQUENCE [LARGE SCALE GENOMIC DNA]</scope>
    <source>
        <strain evidence="8 9">BRCS2</strain>
    </source>
</reference>
<dbReference type="GO" id="GO:0006400">
    <property type="term" value="P:tRNA modification"/>
    <property type="evidence" value="ECO:0007669"/>
    <property type="project" value="UniProtKB-UniRule"/>
</dbReference>
<evidence type="ECO:0000256" key="6">
    <source>
        <dbReference type="HAMAP-Rule" id="MF_01161"/>
    </source>
</evidence>
<dbReference type="NCBIfam" id="TIGR02432">
    <property type="entry name" value="lysidine_TilS_N"/>
    <property type="match status" value="1"/>
</dbReference>
<evidence type="ECO:0000313" key="9">
    <source>
        <dbReference type="Proteomes" id="UP000422569"/>
    </source>
</evidence>